<organism evidence="1 2">
    <name type="scientific">Microbulbifer aggregans</name>
    <dbReference type="NCBI Taxonomy" id="1769779"/>
    <lineage>
        <taxon>Bacteria</taxon>
        <taxon>Pseudomonadati</taxon>
        <taxon>Pseudomonadota</taxon>
        <taxon>Gammaproteobacteria</taxon>
        <taxon>Cellvibrionales</taxon>
        <taxon>Microbulbiferaceae</taxon>
        <taxon>Microbulbifer</taxon>
    </lineage>
</organism>
<dbReference type="KEGG" id="micc:AUP74_00616"/>
<name>A0A1C9W4K4_9GAMM</name>
<sequence length="211" mass="23331" precursor="true">MTNTKRNGFRGLVFLASIITMMSMNVAYANKSEKHNLLELMKHSESILVGTVKDKEDGFQNGLPFTEITIKVGQNIKGDKGEEYSFRQFGLIKPKPTGDGRINMMVTPAGWPTYSVGENVLLFLHAPASKTGFQTTAGLTQGKFLIRANNISNGLNNDELFAGIKFNRSLKKNHQDLVNQPGGAYAAQDFLSLVRTAVEEKWIENGVMTNE</sequence>
<protein>
    <submittedName>
        <fullName evidence="1">Uncharacterized protein</fullName>
    </submittedName>
</protein>
<accession>A0A1C9W4K4</accession>
<dbReference type="EMBL" id="CP014143">
    <property type="protein sequence ID" value="AOS96086.1"/>
    <property type="molecule type" value="Genomic_DNA"/>
</dbReference>
<dbReference type="AlphaFoldDB" id="A0A1C9W4K4"/>
<evidence type="ECO:0000313" key="1">
    <source>
        <dbReference type="EMBL" id="AOS96086.1"/>
    </source>
</evidence>
<keyword evidence="2" id="KW-1185">Reference proteome</keyword>
<gene>
    <name evidence="1" type="ORF">AUP74_00616</name>
</gene>
<proteinExistence type="predicted"/>
<reference evidence="2" key="1">
    <citation type="submission" date="2016-01" db="EMBL/GenBank/DDBJ databases">
        <title>Complete genome sequence of Microbulbifer sp. CCB-MM1, a halophile isolated from Matang Mangrove Forest, Perak.</title>
        <authorList>
            <person name="Moh T.H."/>
            <person name="Dinesh B."/>
            <person name="Lau N.-S."/>
            <person name="Go F."/>
            <person name="Alexander Chong S.-C."/>
        </authorList>
    </citation>
    <scope>NUCLEOTIDE SEQUENCE [LARGE SCALE GENOMIC DNA]</scope>
    <source>
        <strain evidence="2">CCB-MM1</strain>
    </source>
</reference>
<evidence type="ECO:0000313" key="2">
    <source>
        <dbReference type="Proteomes" id="UP000095672"/>
    </source>
</evidence>
<dbReference type="OrthoDB" id="8901233at2"/>
<dbReference type="RefSeq" id="WP_083260790.1">
    <property type="nucleotide sequence ID" value="NZ_CP014143.1"/>
</dbReference>
<dbReference type="Proteomes" id="UP000095672">
    <property type="component" value="Chromosome"/>
</dbReference>
<dbReference type="STRING" id="1769779.AUP74_00616"/>